<dbReference type="Proteomes" id="UP000053372">
    <property type="component" value="Unassembled WGS sequence"/>
</dbReference>
<dbReference type="AlphaFoldDB" id="A0A0V7ZM92"/>
<evidence type="ECO:0000313" key="3">
    <source>
        <dbReference type="EMBL" id="KST66062.1"/>
    </source>
</evidence>
<evidence type="ECO:0000256" key="1">
    <source>
        <dbReference type="SAM" id="Phobius"/>
    </source>
</evidence>
<dbReference type="EMBL" id="LMTZ01000100">
    <property type="protein sequence ID" value="KST66062.1"/>
    <property type="molecule type" value="Genomic_DNA"/>
</dbReference>
<proteinExistence type="predicted"/>
<evidence type="ECO:0000313" key="4">
    <source>
        <dbReference type="Proteomes" id="UP000053372"/>
    </source>
</evidence>
<accession>A0A0V7ZM92</accession>
<reference evidence="2 4" key="1">
    <citation type="journal article" date="2015" name="Genome Announc.">
        <title>Draft Genome of the Euendolithic (true boring) Cyanobacterium Mastigocoleus testarum strain BC008.</title>
        <authorList>
            <person name="Guida B.S."/>
            <person name="Garcia-Pichel F."/>
        </authorList>
    </citation>
    <scope>NUCLEOTIDE SEQUENCE [LARGE SCALE GENOMIC DNA]</scope>
    <source>
        <strain evidence="2 4">BC008</strain>
    </source>
</reference>
<keyword evidence="4" id="KW-1185">Reference proteome</keyword>
<protein>
    <submittedName>
        <fullName evidence="2">Uncharacterized protein</fullName>
    </submittedName>
</protein>
<dbReference type="EMBL" id="LMTZ01000107">
    <property type="protein sequence ID" value="KST65550.1"/>
    <property type="molecule type" value="Genomic_DNA"/>
</dbReference>
<organism evidence="2 4">
    <name type="scientific">Mastigocoleus testarum BC008</name>
    <dbReference type="NCBI Taxonomy" id="371196"/>
    <lineage>
        <taxon>Bacteria</taxon>
        <taxon>Bacillati</taxon>
        <taxon>Cyanobacteriota</taxon>
        <taxon>Cyanophyceae</taxon>
        <taxon>Nostocales</taxon>
        <taxon>Hapalosiphonaceae</taxon>
        <taxon>Mastigocoleus</taxon>
    </lineage>
</organism>
<gene>
    <name evidence="3" type="ORF">BC008_24090</name>
    <name evidence="2" type="ORF">BC008_42270</name>
</gene>
<keyword evidence="1" id="KW-0812">Transmembrane</keyword>
<name>A0A0V7ZM92_9CYAN</name>
<feature type="transmembrane region" description="Helical" evidence="1">
    <location>
        <begin position="20"/>
        <end position="49"/>
    </location>
</feature>
<sequence>MLWVIDEVLRWDILPDAWSLLVRALLVAGGIIAFVLVVMNVILSLALLAEANASRALLPNYHISARLKRRIGKIMLAAVLAIALLFGGLEVITQVRTQSSIQTAQAEFNQTQNTMDRSAKQVLGLFTQQLLEAIDTNTLAEKGELGNLRKLLNSIQASFPNQPSTTVVIKATQAPYEYASINANSIKSNKQGQLFLSPQLYTGFPTKQETQIIKQLFSGKLVAPKDPLKGSVIKNTIPSSWGLLKRNNRAIAVVYLEAKYSPNGDPNLFNQDFHHNGPASLLTN</sequence>
<keyword evidence="1" id="KW-0472">Membrane</keyword>
<feature type="transmembrane region" description="Helical" evidence="1">
    <location>
        <begin position="70"/>
        <end position="89"/>
    </location>
</feature>
<evidence type="ECO:0000313" key="2">
    <source>
        <dbReference type="EMBL" id="KST65550.1"/>
    </source>
</evidence>
<keyword evidence="1" id="KW-1133">Transmembrane helix</keyword>
<comment type="caution">
    <text evidence="2">The sequence shown here is derived from an EMBL/GenBank/DDBJ whole genome shotgun (WGS) entry which is preliminary data.</text>
</comment>